<name>A0ABD4TTQ0_9CORY</name>
<feature type="domain" description="Glycosyl transferase family 1" evidence="3">
    <location>
        <begin position="181"/>
        <end position="332"/>
    </location>
</feature>
<evidence type="ECO:0000313" key="6">
    <source>
        <dbReference type="Proteomes" id="UP001205080"/>
    </source>
</evidence>
<dbReference type="Proteomes" id="UP001205080">
    <property type="component" value="Unassembled WGS sequence"/>
</dbReference>
<dbReference type="SUPFAM" id="SSF53756">
    <property type="entry name" value="UDP-Glycosyltransferase/glycogen phosphorylase"/>
    <property type="match status" value="1"/>
</dbReference>
<dbReference type="GO" id="GO:0016757">
    <property type="term" value="F:glycosyltransferase activity"/>
    <property type="evidence" value="ECO:0007669"/>
    <property type="project" value="UniProtKB-KW"/>
</dbReference>
<dbReference type="EMBL" id="JAGPYW010000014">
    <property type="protein sequence ID" value="MCQ4615015.1"/>
    <property type="molecule type" value="Genomic_DNA"/>
</dbReference>
<dbReference type="InterPro" id="IPR028098">
    <property type="entry name" value="Glyco_trans_4-like_N"/>
</dbReference>
<organism evidence="5 6">
    <name type="scientific">Corynebacterium pseudogenitalium</name>
    <dbReference type="NCBI Taxonomy" id="38303"/>
    <lineage>
        <taxon>Bacteria</taxon>
        <taxon>Bacillati</taxon>
        <taxon>Actinomycetota</taxon>
        <taxon>Actinomycetes</taxon>
        <taxon>Mycobacteriales</taxon>
        <taxon>Corynebacteriaceae</taxon>
        <taxon>Corynebacterium</taxon>
    </lineage>
</organism>
<evidence type="ECO:0000256" key="1">
    <source>
        <dbReference type="ARBA" id="ARBA00022676"/>
    </source>
</evidence>
<comment type="caution">
    <text evidence="5">The sequence shown here is derived from an EMBL/GenBank/DDBJ whole genome shotgun (WGS) entry which is preliminary data.</text>
</comment>
<protein>
    <submittedName>
        <fullName evidence="5">Glycosyltransferase</fullName>
        <ecNumber evidence="5">2.4.-.-</ecNumber>
    </submittedName>
</protein>
<keyword evidence="1 5" id="KW-0328">Glycosyltransferase</keyword>
<dbReference type="PANTHER" id="PTHR12526">
    <property type="entry name" value="GLYCOSYLTRANSFERASE"/>
    <property type="match status" value="1"/>
</dbReference>
<dbReference type="Pfam" id="PF00534">
    <property type="entry name" value="Glycos_transf_1"/>
    <property type="match status" value="1"/>
</dbReference>
<evidence type="ECO:0000313" key="5">
    <source>
        <dbReference type="EMBL" id="MCQ4615015.1"/>
    </source>
</evidence>
<accession>A0ABD4TTQ0</accession>
<keyword evidence="2 5" id="KW-0808">Transferase</keyword>
<reference evidence="5 6" key="1">
    <citation type="submission" date="2021-04" db="EMBL/GenBank/DDBJ databases">
        <title>Corynebacterium genitalium sp. nov. and Corynebacterium genitalium sp. nov., two new species of the genus Corynebacterium.</title>
        <authorList>
            <person name="Jaen-Luchoro D."/>
            <person name="Pinyeiro-Iglesias B."/>
            <person name="Al-Shaer S."/>
            <person name="Karlsson R."/>
            <person name="Gonzales-Siles L."/>
            <person name="Cardew S."/>
            <person name="Jensie-Markopolous S."/>
            <person name="Ohlen M."/>
            <person name="Inganas E."/>
            <person name="Moore E.R.B."/>
        </authorList>
    </citation>
    <scope>NUCLEOTIDE SEQUENCE [LARGE SCALE GENOMIC DNA]</scope>
    <source>
        <strain evidence="5 6">CCUG 55013</strain>
    </source>
</reference>
<evidence type="ECO:0000256" key="2">
    <source>
        <dbReference type="ARBA" id="ARBA00022679"/>
    </source>
</evidence>
<feature type="domain" description="Glycosyltransferase subfamily 4-like N-terminal" evidence="4">
    <location>
        <begin position="31"/>
        <end position="168"/>
    </location>
</feature>
<dbReference type="AlphaFoldDB" id="A0ABD4TTQ0"/>
<dbReference type="Pfam" id="PF13579">
    <property type="entry name" value="Glyco_trans_4_4"/>
    <property type="match status" value="1"/>
</dbReference>
<proteinExistence type="predicted"/>
<sequence length="363" mass="40190">MQSVGLQVAAATRYGYPNVVGKLATDERECVDGIDYFRILPLWPSGSFSEQQDQAVKQLVRYAAKFGAEALHTTTGFENALIVSRAAKRLGIPWVYEMRGAPEQTWLSKQPTDKRETAKQSEYYQAAHRQELEAARQAAAVVVLSEITKRSLIERGISAEKIVVAPNGVPDDVFQRRDSKLELRRELRLPEGKTLVGAITAVVDYEGLEYFLEALTKLDESFLGVVVGDGVALEGLKEQAQSLGIEQRVRFVGRQPASSIHKWYGALDVFVVPRKDTVVCRNVTPIKSVMAQALDIPVVASDLPALREVTGGIETYVEPENALSLAEGICVAASLEHDERRTLWARTRAWSAVAQEYAALYRQ</sequence>
<evidence type="ECO:0000259" key="3">
    <source>
        <dbReference type="Pfam" id="PF00534"/>
    </source>
</evidence>
<evidence type="ECO:0000259" key="4">
    <source>
        <dbReference type="Pfam" id="PF13579"/>
    </source>
</evidence>
<gene>
    <name evidence="5" type="ORF">KBX22_09795</name>
</gene>
<dbReference type="InterPro" id="IPR001296">
    <property type="entry name" value="Glyco_trans_1"/>
</dbReference>
<dbReference type="Gene3D" id="3.40.50.2000">
    <property type="entry name" value="Glycogen Phosphorylase B"/>
    <property type="match status" value="2"/>
</dbReference>
<dbReference type="EC" id="2.4.-.-" evidence="5"/>